<dbReference type="EC" id="2.4.1.17" evidence="2"/>
<evidence type="ECO:0000256" key="4">
    <source>
        <dbReference type="ARBA" id="ARBA00022679"/>
    </source>
</evidence>
<keyword evidence="7" id="KW-1185">Reference proteome</keyword>
<keyword evidence="5" id="KW-0812">Transmembrane</keyword>
<dbReference type="EMBL" id="KZ348995">
    <property type="protein sequence ID" value="PIO65463.1"/>
    <property type="molecule type" value="Genomic_DNA"/>
</dbReference>
<evidence type="ECO:0000256" key="5">
    <source>
        <dbReference type="SAM" id="Phobius"/>
    </source>
</evidence>
<name>A0A2G9U5F4_TELCI</name>
<dbReference type="Proteomes" id="UP000230423">
    <property type="component" value="Unassembled WGS sequence"/>
</dbReference>
<sequence>HPNITFIWKYDQLDDPAVTGVVVDKAHLSHGNVFNESLNAVMNDPRYRTAADRMRDLLSQRPFTPKQKLVRTVELAAQFGDLQQFKVAGRKLGVMLLLFSFISLARLCYTFKILVVNPKLGYSHMNFMGQIADTLVDAGHEVKQGILKARMDS</sequence>
<dbReference type="SUPFAM" id="SSF53756">
    <property type="entry name" value="UDP-Glycosyltransferase/glycogen phosphorylase"/>
    <property type="match status" value="1"/>
</dbReference>
<accession>A0A2G9U5F4</accession>
<keyword evidence="5" id="KW-1133">Transmembrane helix</keyword>
<dbReference type="AlphaFoldDB" id="A0A2G9U5F4"/>
<gene>
    <name evidence="6" type="ORF">TELCIR_12867</name>
</gene>
<protein>
    <recommendedName>
        <fullName evidence="2">glucuronosyltransferase</fullName>
        <ecNumber evidence="2">2.4.1.17</ecNumber>
    </recommendedName>
</protein>
<evidence type="ECO:0000256" key="1">
    <source>
        <dbReference type="ARBA" id="ARBA00009995"/>
    </source>
</evidence>
<dbReference type="OrthoDB" id="5835829at2759"/>
<keyword evidence="4" id="KW-0808">Transferase</keyword>
<comment type="similarity">
    <text evidence="1">Belongs to the UDP-glycosyltransferase family.</text>
</comment>
<evidence type="ECO:0000256" key="3">
    <source>
        <dbReference type="ARBA" id="ARBA00022676"/>
    </source>
</evidence>
<proteinExistence type="inferred from homology"/>
<evidence type="ECO:0000256" key="2">
    <source>
        <dbReference type="ARBA" id="ARBA00012544"/>
    </source>
</evidence>
<keyword evidence="5" id="KW-0472">Membrane</keyword>
<dbReference type="InterPro" id="IPR050271">
    <property type="entry name" value="UDP-glycosyltransferase"/>
</dbReference>
<organism evidence="6 7">
    <name type="scientific">Teladorsagia circumcincta</name>
    <name type="common">Brown stomach worm</name>
    <name type="synonym">Ostertagia circumcincta</name>
    <dbReference type="NCBI Taxonomy" id="45464"/>
    <lineage>
        <taxon>Eukaryota</taxon>
        <taxon>Metazoa</taxon>
        <taxon>Ecdysozoa</taxon>
        <taxon>Nematoda</taxon>
        <taxon>Chromadorea</taxon>
        <taxon>Rhabditida</taxon>
        <taxon>Rhabditina</taxon>
        <taxon>Rhabditomorpha</taxon>
        <taxon>Strongyloidea</taxon>
        <taxon>Trichostrongylidae</taxon>
        <taxon>Teladorsagia</taxon>
    </lineage>
</organism>
<feature type="non-terminal residue" evidence="6">
    <location>
        <position position="1"/>
    </location>
</feature>
<dbReference type="GO" id="GO:0015020">
    <property type="term" value="F:glucuronosyltransferase activity"/>
    <property type="evidence" value="ECO:0007669"/>
    <property type="project" value="UniProtKB-EC"/>
</dbReference>
<evidence type="ECO:0000313" key="6">
    <source>
        <dbReference type="EMBL" id="PIO65463.1"/>
    </source>
</evidence>
<keyword evidence="3" id="KW-0328">Glycosyltransferase</keyword>
<reference evidence="6 7" key="1">
    <citation type="submission" date="2015-09" db="EMBL/GenBank/DDBJ databases">
        <title>Draft genome of the parasitic nematode Teladorsagia circumcincta isolate WARC Sus (inbred).</title>
        <authorList>
            <person name="Mitreva M."/>
        </authorList>
    </citation>
    <scope>NUCLEOTIDE SEQUENCE [LARGE SCALE GENOMIC DNA]</scope>
    <source>
        <strain evidence="6 7">S</strain>
    </source>
</reference>
<evidence type="ECO:0000313" key="7">
    <source>
        <dbReference type="Proteomes" id="UP000230423"/>
    </source>
</evidence>
<feature type="transmembrane region" description="Helical" evidence="5">
    <location>
        <begin position="92"/>
        <end position="115"/>
    </location>
</feature>
<dbReference type="PANTHER" id="PTHR48043:SF145">
    <property type="entry name" value="FI06409P-RELATED"/>
    <property type="match status" value="1"/>
</dbReference>
<dbReference type="PANTHER" id="PTHR48043">
    <property type="entry name" value="EG:EG0003.4 PROTEIN-RELATED"/>
    <property type="match status" value="1"/>
</dbReference>